<dbReference type="PROSITE" id="PS50931">
    <property type="entry name" value="HTH_LYSR"/>
    <property type="match status" value="1"/>
</dbReference>
<dbReference type="InterPro" id="IPR000847">
    <property type="entry name" value="LysR_HTH_N"/>
</dbReference>
<sequence>MQASWDDFRFVKVVADRQGLTGAAEALGIDHSTAFRRLGAIEKALGVPLFERHRGGYTATAAGQAMLAVATRMEADVDGFSREVVGRSDVMVGELRITAPTSFAGTFLMPILADFSRRHPAVRLELILAEETLNLSRRDADVALRASRGPDETLVGRRLTGVGWALYGAAGQTFGRLGDERWVGLGESVAGGLFARFLARRVSPDRIALSLNGVAGLREAVAAGIGIGPLPCIEGDADARLRRLGDVEPELHTDLWLLTHQDLRRSARVRAFMDHVAAAMLPLRPLFEGRGGIT</sequence>
<dbReference type="PANTHER" id="PTHR30537">
    <property type="entry name" value="HTH-TYPE TRANSCRIPTIONAL REGULATOR"/>
    <property type="match status" value="1"/>
</dbReference>
<dbReference type="InterPro" id="IPR058163">
    <property type="entry name" value="LysR-type_TF_proteobact-type"/>
</dbReference>
<keyword evidence="3 6" id="KW-0238">DNA-binding</keyword>
<dbReference type="Gene3D" id="1.10.10.10">
    <property type="entry name" value="Winged helix-like DNA-binding domain superfamily/Winged helix DNA-binding domain"/>
    <property type="match status" value="1"/>
</dbReference>
<protein>
    <submittedName>
        <fullName evidence="6">DNA-binding transcriptional LysR family regulator</fullName>
    </submittedName>
</protein>
<keyword evidence="2" id="KW-0805">Transcription regulation</keyword>
<keyword evidence="4" id="KW-0804">Transcription</keyword>
<dbReference type="Proteomes" id="UP001231124">
    <property type="component" value="Unassembled WGS sequence"/>
</dbReference>
<gene>
    <name evidence="6" type="ORF">QO012_003524</name>
</gene>
<evidence type="ECO:0000256" key="3">
    <source>
        <dbReference type="ARBA" id="ARBA00023125"/>
    </source>
</evidence>
<evidence type="ECO:0000313" key="7">
    <source>
        <dbReference type="Proteomes" id="UP001231124"/>
    </source>
</evidence>
<organism evidence="6 7">
    <name type="scientific">Methylobacterium aerolatum</name>
    <dbReference type="NCBI Taxonomy" id="418708"/>
    <lineage>
        <taxon>Bacteria</taxon>
        <taxon>Pseudomonadati</taxon>
        <taxon>Pseudomonadota</taxon>
        <taxon>Alphaproteobacteria</taxon>
        <taxon>Hyphomicrobiales</taxon>
        <taxon>Methylobacteriaceae</taxon>
        <taxon>Methylobacterium</taxon>
    </lineage>
</organism>
<dbReference type="RefSeq" id="WP_238203585.1">
    <property type="nucleotide sequence ID" value="NZ_BPQE01000015.1"/>
</dbReference>
<dbReference type="InterPro" id="IPR036388">
    <property type="entry name" value="WH-like_DNA-bd_sf"/>
</dbReference>
<evidence type="ECO:0000259" key="5">
    <source>
        <dbReference type="PROSITE" id="PS50931"/>
    </source>
</evidence>
<dbReference type="InterPro" id="IPR036390">
    <property type="entry name" value="WH_DNA-bd_sf"/>
</dbReference>
<comment type="caution">
    <text evidence="6">The sequence shown here is derived from an EMBL/GenBank/DDBJ whole genome shotgun (WGS) entry which is preliminary data.</text>
</comment>
<dbReference type="SUPFAM" id="SSF53850">
    <property type="entry name" value="Periplasmic binding protein-like II"/>
    <property type="match status" value="1"/>
</dbReference>
<evidence type="ECO:0000313" key="6">
    <source>
        <dbReference type="EMBL" id="MDQ0449009.1"/>
    </source>
</evidence>
<keyword evidence="7" id="KW-1185">Reference proteome</keyword>
<evidence type="ECO:0000256" key="4">
    <source>
        <dbReference type="ARBA" id="ARBA00023163"/>
    </source>
</evidence>
<evidence type="ECO:0000256" key="2">
    <source>
        <dbReference type="ARBA" id="ARBA00023015"/>
    </source>
</evidence>
<reference evidence="6 7" key="1">
    <citation type="submission" date="2023-07" db="EMBL/GenBank/DDBJ databases">
        <title>Genomic Encyclopedia of Type Strains, Phase IV (KMG-IV): sequencing the most valuable type-strain genomes for metagenomic binning, comparative biology and taxonomic classification.</title>
        <authorList>
            <person name="Goeker M."/>
        </authorList>
    </citation>
    <scope>NUCLEOTIDE SEQUENCE [LARGE SCALE GENOMIC DNA]</scope>
    <source>
        <strain evidence="6 7">DSM 19013</strain>
    </source>
</reference>
<dbReference type="GO" id="GO:0003677">
    <property type="term" value="F:DNA binding"/>
    <property type="evidence" value="ECO:0007669"/>
    <property type="project" value="UniProtKB-KW"/>
</dbReference>
<evidence type="ECO:0000256" key="1">
    <source>
        <dbReference type="ARBA" id="ARBA00009437"/>
    </source>
</evidence>
<dbReference type="Pfam" id="PF00126">
    <property type="entry name" value="HTH_1"/>
    <property type="match status" value="1"/>
</dbReference>
<dbReference type="PANTHER" id="PTHR30537:SF3">
    <property type="entry name" value="TRANSCRIPTIONAL REGULATORY PROTEIN"/>
    <property type="match status" value="1"/>
</dbReference>
<dbReference type="SUPFAM" id="SSF46785">
    <property type="entry name" value="Winged helix' DNA-binding domain"/>
    <property type="match status" value="1"/>
</dbReference>
<accession>A0ABU0I5V7</accession>
<feature type="domain" description="HTH lysR-type" evidence="5">
    <location>
        <begin position="1"/>
        <end position="60"/>
    </location>
</feature>
<dbReference type="Gene3D" id="3.40.190.290">
    <property type="match status" value="1"/>
</dbReference>
<comment type="similarity">
    <text evidence="1">Belongs to the LysR transcriptional regulatory family.</text>
</comment>
<dbReference type="Pfam" id="PF03466">
    <property type="entry name" value="LysR_substrate"/>
    <property type="match status" value="1"/>
</dbReference>
<dbReference type="InterPro" id="IPR005119">
    <property type="entry name" value="LysR_subst-bd"/>
</dbReference>
<dbReference type="EMBL" id="JAUSVP010000012">
    <property type="protein sequence ID" value="MDQ0449009.1"/>
    <property type="molecule type" value="Genomic_DNA"/>
</dbReference>
<name>A0ABU0I5V7_9HYPH</name>
<proteinExistence type="inferred from homology"/>